<organism evidence="2 3">
    <name type="scientific">Candidatus Opimibacter skivensis</name>
    <dbReference type="NCBI Taxonomy" id="2982028"/>
    <lineage>
        <taxon>Bacteria</taxon>
        <taxon>Pseudomonadati</taxon>
        <taxon>Bacteroidota</taxon>
        <taxon>Saprospiria</taxon>
        <taxon>Saprospirales</taxon>
        <taxon>Saprospiraceae</taxon>
        <taxon>Candidatus Opimibacter</taxon>
    </lineage>
</organism>
<dbReference type="InterPro" id="IPR054297">
    <property type="entry name" value="DUF7033"/>
</dbReference>
<accession>A0A9D7XTV6</accession>
<dbReference type="CDD" id="cd10931">
    <property type="entry name" value="CE4_u7"/>
    <property type="match status" value="1"/>
</dbReference>
<reference evidence="2 3" key="1">
    <citation type="submission" date="2020-10" db="EMBL/GenBank/DDBJ databases">
        <title>Connecting structure to function with the recovery of over 1000 high-quality activated sludge metagenome-assembled genomes encoding full-length rRNA genes using long-read sequencing.</title>
        <authorList>
            <person name="Singleton C.M."/>
            <person name="Petriglieri F."/>
            <person name="Kristensen J.M."/>
            <person name="Kirkegaard R.H."/>
            <person name="Michaelsen T.Y."/>
            <person name="Andersen M.H."/>
            <person name="Karst S.M."/>
            <person name="Dueholm M.S."/>
            <person name="Nielsen P.H."/>
            <person name="Albertsen M."/>
        </authorList>
    </citation>
    <scope>NUCLEOTIDE SEQUENCE [LARGE SCALE GENOMIC DNA]</scope>
    <source>
        <strain evidence="2">Ribe_18-Q3-R11-54_MAXAC.273</strain>
    </source>
</reference>
<sequence>MIKVFIPDNFIPERSYAVRTLLANYCKAEIEIIPSAHHSDYTISWEEKKIIIRDHFFGKISDGKNYLFQENIPQKIIATQSPGLNHILLLYGDEHLEITRDKIVCHVDLFAGAFFMLTRWEETVLKDKDTHGRFPADKALVVKSGQILRPVVDEYTTLLRYWLLTLGYPLKADTAEYKVVPTCDVDKPYYWKGKPGWKVLAGGIRRNPFHLLKDIKQSKAVKRGLQKDPYDQFNYLMTLAENAENRFEFNMIGGGRTRYEGYYDIDDEHIKSLMQEMSNRIHRIGAHPSYASFKDASMMKDEIKAISKSSGLVISSSRQHYLRFEVPDTWRCLSEAGIKTDSTLGYAAEPGFRCGTSKPFPVFDIHERKELPLIERPLLIMDVSFKMYKKYSIEESLALSQKIIEQVKKHNGELVILWHNSSLSEIDGWKGWNRVLENLLEVH</sequence>
<name>A0A9D7XTV6_9BACT</name>
<dbReference type="EMBL" id="JADKGY010000008">
    <property type="protein sequence ID" value="MBK9983037.1"/>
    <property type="molecule type" value="Genomic_DNA"/>
</dbReference>
<comment type="caution">
    <text evidence="2">The sequence shown here is derived from an EMBL/GenBank/DDBJ whole genome shotgun (WGS) entry which is preliminary data.</text>
</comment>
<protein>
    <submittedName>
        <fullName evidence="2">Polysaccharide deacetylase family protein</fullName>
    </submittedName>
</protein>
<proteinExistence type="predicted"/>
<dbReference type="Gene3D" id="3.20.20.370">
    <property type="entry name" value="Glycoside hydrolase/deacetylase"/>
    <property type="match status" value="1"/>
</dbReference>
<evidence type="ECO:0000259" key="1">
    <source>
        <dbReference type="Pfam" id="PF23019"/>
    </source>
</evidence>
<gene>
    <name evidence="2" type="ORF">IPP15_11540</name>
</gene>
<dbReference type="Proteomes" id="UP000808337">
    <property type="component" value="Unassembled WGS sequence"/>
</dbReference>
<dbReference type="Pfam" id="PF23019">
    <property type="entry name" value="DUF7033"/>
    <property type="match status" value="1"/>
</dbReference>
<dbReference type="AlphaFoldDB" id="A0A9D7XTV6"/>
<feature type="domain" description="DUF7033" evidence="1">
    <location>
        <begin position="105"/>
        <end position="192"/>
    </location>
</feature>
<evidence type="ECO:0000313" key="2">
    <source>
        <dbReference type="EMBL" id="MBK9983037.1"/>
    </source>
</evidence>
<evidence type="ECO:0000313" key="3">
    <source>
        <dbReference type="Proteomes" id="UP000808337"/>
    </source>
</evidence>